<evidence type="ECO:0000256" key="1">
    <source>
        <dbReference type="SAM" id="MobiDB-lite"/>
    </source>
</evidence>
<gene>
    <name evidence="2" type="ORF">GALL_68100</name>
</gene>
<reference evidence="2" key="1">
    <citation type="submission" date="2016-10" db="EMBL/GenBank/DDBJ databases">
        <title>Sequence of Gallionella enrichment culture.</title>
        <authorList>
            <person name="Poehlein A."/>
            <person name="Muehling M."/>
            <person name="Daniel R."/>
        </authorList>
    </citation>
    <scope>NUCLEOTIDE SEQUENCE</scope>
</reference>
<dbReference type="AlphaFoldDB" id="A0A1J5T4V1"/>
<comment type="caution">
    <text evidence="2">The sequence shown here is derived from an EMBL/GenBank/DDBJ whole genome shotgun (WGS) entry which is preliminary data.</text>
</comment>
<proteinExistence type="predicted"/>
<dbReference type="EMBL" id="MLJW01000020">
    <property type="protein sequence ID" value="OIR11317.1"/>
    <property type="molecule type" value="Genomic_DNA"/>
</dbReference>
<feature type="region of interest" description="Disordered" evidence="1">
    <location>
        <begin position="19"/>
        <end position="92"/>
    </location>
</feature>
<feature type="compositionally biased region" description="Low complexity" evidence="1">
    <location>
        <begin position="19"/>
        <end position="31"/>
    </location>
</feature>
<accession>A0A1J5T4V1</accession>
<organism evidence="2">
    <name type="scientific">mine drainage metagenome</name>
    <dbReference type="NCBI Taxonomy" id="410659"/>
    <lineage>
        <taxon>unclassified sequences</taxon>
        <taxon>metagenomes</taxon>
        <taxon>ecological metagenomes</taxon>
    </lineage>
</organism>
<name>A0A1J5T4V1_9ZZZZ</name>
<protein>
    <submittedName>
        <fullName evidence="2">Uncharacterized protein</fullName>
    </submittedName>
</protein>
<evidence type="ECO:0000313" key="2">
    <source>
        <dbReference type="EMBL" id="OIR11317.1"/>
    </source>
</evidence>
<sequence length="92" mass="9401">MRFSMIGLLLLAGTTLPCGAQGAGPDAAAGPVQSAAQPMTAEKQDTTPQKRKGRAVSKASAKKVDPKPQQSGVQDSAPAETDQSVQLRGVRG</sequence>